<evidence type="ECO:0000313" key="2">
    <source>
        <dbReference type="Proteomes" id="UP001295794"/>
    </source>
</evidence>
<reference evidence="1" key="1">
    <citation type="submission" date="2023-11" db="EMBL/GenBank/DDBJ databases">
        <authorList>
            <person name="De Vega J J."/>
            <person name="De Vega J J."/>
        </authorList>
    </citation>
    <scope>NUCLEOTIDE SEQUENCE</scope>
</reference>
<dbReference type="Proteomes" id="UP001295794">
    <property type="component" value="Unassembled WGS sequence"/>
</dbReference>
<organism evidence="1 2">
    <name type="scientific">Mycena citricolor</name>
    <dbReference type="NCBI Taxonomy" id="2018698"/>
    <lineage>
        <taxon>Eukaryota</taxon>
        <taxon>Fungi</taxon>
        <taxon>Dikarya</taxon>
        <taxon>Basidiomycota</taxon>
        <taxon>Agaricomycotina</taxon>
        <taxon>Agaricomycetes</taxon>
        <taxon>Agaricomycetidae</taxon>
        <taxon>Agaricales</taxon>
        <taxon>Marasmiineae</taxon>
        <taxon>Mycenaceae</taxon>
        <taxon>Mycena</taxon>
    </lineage>
</organism>
<comment type="caution">
    <text evidence="1">The sequence shown here is derived from an EMBL/GenBank/DDBJ whole genome shotgun (WGS) entry which is preliminary data.</text>
</comment>
<gene>
    <name evidence="1" type="ORF">MYCIT1_LOCUS9103</name>
</gene>
<protein>
    <submittedName>
        <fullName evidence="1">Uncharacterized protein</fullName>
    </submittedName>
</protein>
<proteinExistence type="predicted"/>
<name>A0AAD2GZH3_9AGAR</name>
<accession>A0AAD2GZH3</accession>
<sequence length="120" mass="13742">MYAPPRLREMTIRGPRYRLRIFALSDFSIAVFRIKTRSPRLKSKSRIVTEWSNSNWAASWSRASYTREWSAARSSRRFWRAIARRVMSSVVESTDSGGGSRYVASDMSSGRRGCVPVTAK</sequence>
<dbReference type="AlphaFoldDB" id="A0AAD2GZH3"/>
<keyword evidence="2" id="KW-1185">Reference proteome</keyword>
<dbReference type="EMBL" id="CAVNYO010000111">
    <property type="protein sequence ID" value="CAK5266999.1"/>
    <property type="molecule type" value="Genomic_DNA"/>
</dbReference>
<evidence type="ECO:0000313" key="1">
    <source>
        <dbReference type="EMBL" id="CAK5266999.1"/>
    </source>
</evidence>